<protein>
    <submittedName>
        <fullName evidence="1">Uncharacterized protein</fullName>
    </submittedName>
</protein>
<accession>A0A1R3KSA4</accession>
<proteinExistence type="predicted"/>
<dbReference type="EMBL" id="AWUE01012101">
    <property type="protein sequence ID" value="OMP09950.1"/>
    <property type="molecule type" value="Genomic_DNA"/>
</dbReference>
<organism evidence="1 2">
    <name type="scientific">Corchorus olitorius</name>
    <dbReference type="NCBI Taxonomy" id="93759"/>
    <lineage>
        <taxon>Eukaryota</taxon>
        <taxon>Viridiplantae</taxon>
        <taxon>Streptophyta</taxon>
        <taxon>Embryophyta</taxon>
        <taxon>Tracheophyta</taxon>
        <taxon>Spermatophyta</taxon>
        <taxon>Magnoliopsida</taxon>
        <taxon>eudicotyledons</taxon>
        <taxon>Gunneridae</taxon>
        <taxon>Pentapetalae</taxon>
        <taxon>rosids</taxon>
        <taxon>malvids</taxon>
        <taxon>Malvales</taxon>
        <taxon>Malvaceae</taxon>
        <taxon>Grewioideae</taxon>
        <taxon>Apeibeae</taxon>
        <taxon>Corchorus</taxon>
    </lineage>
</organism>
<evidence type="ECO:0000313" key="2">
    <source>
        <dbReference type="Proteomes" id="UP000187203"/>
    </source>
</evidence>
<reference evidence="2" key="1">
    <citation type="submission" date="2013-09" db="EMBL/GenBank/DDBJ databases">
        <title>Corchorus olitorius genome sequencing.</title>
        <authorList>
            <person name="Alam M."/>
            <person name="Haque M.S."/>
            <person name="Islam M.S."/>
            <person name="Emdad E.M."/>
            <person name="Islam M.M."/>
            <person name="Ahmed B."/>
            <person name="Halim A."/>
            <person name="Hossen Q.M.M."/>
            <person name="Hossain M.Z."/>
            <person name="Ahmed R."/>
            <person name="Khan M.M."/>
            <person name="Islam R."/>
            <person name="Rashid M.M."/>
            <person name="Khan S.A."/>
            <person name="Rahman M.S."/>
            <person name="Alam M."/>
            <person name="Yahiya A.S."/>
            <person name="Khan M.S."/>
            <person name="Azam M.S."/>
            <person name="Haque T."/>
            <person name="Lashkar M.Z.H."/>
            <person name="Akhand A.I."/>
            <person name="Morshed G."/>
            <person name="Roy S."/>
            <person name="Uddin K.S."/>
            <person name="Rabeya T."/>
            <person name="Hossain A.S."/>
            <person name="Chowdhury A."/>
            <person name="Snigdha A.R."/>
            <person name="Mortoza M.S."/>
            <person name="Matin S.A."/>
            <person name="Hoque S.M.E."/>
            <person name="Islam M.K."/>
            <person name="Roy D.K."/>
            <person name="Haider R."/>
            <person name="Moosa M.M."/>
            <person name="Elias S.M."/>
            <person name="Hasan A.M."/>
            <person name="Jahan S."/>
            <person name="Shafiuddin M."/>
            <person name="Mahmood N."/>
            <person name="Shommy N.S."/>
        </authorList>
    </citation>
    <scope>NUCLEOTIDE SEQUENCE [LARGE SCALE GENOMIC DNA]</scope>
    <source>
        <strain evidence="2">cv. O-4</strain>
    </source>
</reference>
<evidence type="ECO:0000313" key="1">
    <source>
        <dbReference type="EMBL" id="OMP09950.1"/>
    </source>
</evidence>
<keyword evidence="2" id="KW-1185">Reference proteome</keyword>
<comment type="caution">
    <text evidence="1">The sequence shown here is derived from an EMBL/GenBank/DDBJ whole genome shotgun (WGS) entry which is preliminary data.</text>
</comment>
<sequence>MSFLWSLRIGKDFQSVLPRETKIQGEGGWRKKLTEVAI</sequence>
<name>A0A1R3KSA4_9ROSI</name>
<dbReference type="Proteomes" id="UP000187203">
    <property type="component" value="Unassembled WGS sequence"/>
</dbReference>
<gene>
    <name evidence="1" type="ORF">COLO4_04979</name>
</gene>
<dbReference type="AlphaFoldDB" id="A0A1R3KSA4"/>